<feature type="region of interest" description="Disordered" evidence="6">
    <location>
        <begin position="277"/>
        <end position="315"/>
    </location>
</feature>
<dbReference type="InterPro" id="IPR017441">
    <property type="entry name" value="Protein_kinase_ATP_BS"/>
</dbReference>
<protein>
    <submittedName>
        <fullName evidence="9">Serine/threonine-protein kinase</fullName>
        <ecNumber evidence="9">2.7.11.1</ecNumber>
    </submittedName>
</protein>
<keyword evidence="1 9" id="KW-0808">Transferase</keyword>
<dbReference type="PANTHER" id="PTHR43289">
    <property type="entry name" value="MITOGEN-ACTIVATED PROTEIN KINASE KINASE KINASE 20-RELATED"/>
    <property type="match status" value="1"/>
</dbReference>
<evidence type="ECO:0000313" key="9">
    <source>
        <dbReference type="EMBL" id="MFK4263507.1"/>
    </source>
</evidence>
<keyword evidence="10" id="KW-1185">Reference proteome</keyword>
<dbReference type="InterPro" id="IPR018391">
    <property type="entry name" value="PQQ_b-propeller_rpt"/>
</dbReference>
<keyword evidence="4 5" id="KW-0067">ATP-binding</keyword>
<evidence type="ECO:0000256" key="1">
    <source>
        <dbReference type="ARBA" id="ARBA00022679"/>
    </source>
</evidence>
<dbReference type="PROSITE" id="PS50011">
    <property type="entry name" value="PROTEIN_KINASE_DOM"/>
    <property type="match status" value="1"/>
</dbReference>
<feature type="compositionally biased region" description="Basic and acidic residues" evidence="6">
    <location>
        <begin position="286"/>
        <end position="315"/>
    </location>
</feature>
<dbReference type="Proteomes" id="UP001620295">
    <property type="component" value="Unassembled WGS sequence"/>
</dbReference>
<sequence length="786" mass="83497">MNVTADEPALPVRPLLGHDPESFGRYRLLARLGSGGMGTVFLARSDGGRTVALKAIHRDLAEEREFRERFRQELQAARSLGGADFFPAVVDADTDGPRPWLASEYLLGPSLAQAVEAHGPWPYAALRALGVALARGLAAVHRQGLVHRDLKPSNVLITADGPKLIDFGLARAVGAERLTRTGRQMGTPAYLSPEQARPVGGQSVGPPADVFALGGLLVYAATGRTPFGEGGANDVLYRVAYAEPDLAGVPEELWPLVVGCLAKDPADRPAADRIARALTGAGTGDDGERDRDLDRDLDLDLDPGRQWDGERQRDGERERFAGLLPAGVLHDIALRTATVWDVAVRRPEEHQAPPSATATTAPEAPPPQDAPRPARRRLVLGGLGALAAAGVAGGVWWAVAGPGDDDTRGEPRPGPGGSGTDTAPQPLWEYRGPLGDLGTPLYHRGVIAVQADPGAGILGVDARRGTLRWTAPAVSGYTPMACGDLIVMKATYADGDDRLAMVDPADGRTWYSDPLGVTFRFTDHPISAGDARTAYVTGHSGAHRDGTPDSRRRYLLAYDMVARKVRWRRELERGSATHLPGVVAEGRLVLVDDGSVTAYDTADGRRRWRVALPGDGLVAGDGSDMVPRWTATVARGTVLMTGAGLRTIELRTGREGWRLDPDQLPSGTGDETVFGVPALADGVAYLTVLGTHVFAIDLASHHVRWRWKADTDLASPPAGTAVAGGLVFPPSSDSRAAAVAVDRRTGRTRWTLRDSSGSILGTTEPLVGQGRLYVVRGKSIRALPLT</sequence>
<dbReference type="SMART" id="SM00564">
    <property type="entry name" value="PQQ"/>
    <property type="match status" value="4"/>
</dbReference>
<dbReference type="SMART" id="SM00220">
    <property type="entry name" value="S_TKc"/>
    <property type="match status" value="1"/>
</dbReference>
<dbReference type="SUPFAM" id="SSF56112">
    <property type="entry name" value="Protein kinase-like (PK-like)"/>
    <property type="match status" value="1"/>
</dbReference>
<keyword evidence="7" id="KW-0472">Membrane</keyword>
<dbReference type="InterPro" id="IPR000719">
    <property type="entry name" value="Prot_kinase_dom"/>
</dbReference>
<dbReference type="EC" id="2.7.11.1" evidence="9"/>
<dbReference type="InterPro" id="IPR008271">
    <property type="entry name" value="Ser/Thr_kinase_AS"/>
</dbReference>
<dbReference type="PANTHER" id="PTHR43289:SF34">
    <property type="entry name" value="SERINE_THREONINE-PROTEIN KINASE YBDM-RELATED"/>
    <property type="match status" value="1"/>
</dbReference>
<proteinExistence type="predicted"/>
<accession>A0ABW8LC57</accession>
<dbReference type="Gene3D" id="3.30.200.20">
    <property type="entry name" value="Phosphorylase Kinase, domain 1"/>
    <property type="match status" value="1"/>
</dbReference>
<dbReference type="CDD" id="cd14014">
    <property type="entry name" value="STKc_PknB_like"/>
    <property type="match status" value="1"/>
</dbReference>
<reference evidence="9 10" key="1">
    <citation type="submission" date="2024-11" db="EMBL/GenBank/DDBJ databases">
        <title>The Natural Products Discovery Center: Release of the First 8490 Sequenced Strains for Exploring Actinobacteria Biosynthetic Diversity.</title>
        <authorList>
            <person name="Kalkreuter E."/>
            <person name="Kautsar S.A."/>
            <person name="Yang D."/>
            <person name="Bader C.D."/>
            <person name="Teijaro C.N."/>
            <person name="Fluegel L."/>
            <person name="Davis C.M."/>
            <person name="Simpson J.R."/>
            <person name="Lauterbach L."/>
            <person name="Steele A.D."/>
            <person name="Gui C."/>
            <person name="Meng S."/>
            <person name="Li G."/>
            <person name="Viehrig K."/>
            <person name="Ye F."/>
            <person name="Su P."/>
            <person name="Kiefer A.F."/>
            <person name="Nichols A."/>
            <person name="Cepeda A.J."/>
            <person name="Yan W."/>
            <person name="Fan B."/>
            <person name="Jiang Y."/>
            <person name="Adhikari A."/>
            <person name="Zheng C.-J."/>
            <person name="Schuster L."/>
            <person name="Cowan T.M."/>
            <person name="Smanski M.J."/>
            <person name="Chevrette M.G."/>
            <person name="De Carvalho L.P.S."/>
            <person name="Shen B."/>
        </authorList>
    </citation>
    <scope>NUCLEOTIDE SEQUENCE [LARGE SCALE GENOMIC DNA]</scope>
    <source>
        <strain evidence="9 10">NPDC020863</strain>
    </source>
</reference>
<dbReference type="InterPro" id="IPR015943">
    <property type="entry name" value="WD40/YVTN_repeat-like_dom_sf"/>
</dbReference>
<dbReference type="GO" id="GO:0004674">
    <property type="term" value="F:protein serine/threonine kinase activity"/>
    <property type="evidence" value="ECO:0007669"/>
    <property type="project" value="UniProtKB-EC"/>
</dbReference>
<evidence type="ECO:0000256" key="2">
    <source>
        <dbReference type="ARBA" id="ARBA00022741"/>
    </source>
</evidence>
<evidence type="ECO:0000313" key="10">
    <source>
        <dbReference type="Proteomes" id="UP001620295"/>
    </source>
</evidence>
<feature type="transmembrane region" description="Helical" evidence="7">
    <location>
        <begin position="378"/>
        <end position="399"/>
    </location>
</feature>
<feature type="binding site" evidence="5">
    <location>
        <position position="54"/>
    </location>
    <ligand>
        <name>ATP</name>
        <dbReference type="ChEBI" id="CHEBI:30616"/>
    </ligand>
</feature>
<evidence type="ECO:0000256" key="4">
    <source>
        <dbReference type="ARBA" id="ARBA00022840"/>
    </source>
</evidence>
<dbReference type="InterPro" id="IPR011009">
    <property type="entry name" value="Kinase-like_dom_sf"/>
</dbReference>
<dbReference type="PROSITE" id="PS00107">
    <property type="entry name" value="PROTEIN_KINASE_ATP"/>
    <property type="match status" value="1"/>
</dbReference>
<dbReference type="Gene3D" id="2.40.128.630">
    <property type="match status" value="1"/>
</dbReference>
<gene>
    <name evidence="9" type="ORF">ACI2L5_01010</name>
</gene>
<dbReference type="Gene3D" id="2.130.10.10">
    <property type="entry name" value="YVTN repeat-like/Quinoprotein amine dehydrogenase"/>
    <property type="match status" value="1"/>
</dbReference>
<evidence type="ECO:0000259" key="8">
    <source>
        <dbReference type="PROSITE" id="PS50011"/>
    </source>
</evidence>
<feature type="compositionally biased region" description="Low complexity" evidence="6">
    <location>
        <begin position="352"/>
        <end position="362"/>
    </location>
</feature>
<keyword evidence="2 5" id="KW-0547">Nucleotide-binding</keyword>
<evidence type="ECO:0000256" key="6">
    <source>
        <dbReference type="SAM" id="MobiDB-lite"/>
    </source>
</evidence>
<feature type="region of interest" description="Disordered" evidence="6">
    <location>
        <begin position="348"/>
        <end position="374"/>
    </location>
</feature>
<feature type="region of interest" description="Disordered" evidence="6">
    <location>
        <begin position="402"/>
        <end position="426"/>
    </location>
</feature>
<dbReference type="EMBL" id="JBJDQH010000001">
    <property type="protein sequence ID" value="MFK4263507.1"/>
    <property type="molecule type" value="Genomic_DNA"/>
</dbReference>
<keyword evidence="7" id="KW-0812">Transmembrane</keyword>
<dbReference type="Gene3D" id="2.140.10.10">
    <property type="entry name" value="Quinoprotein alcohol dehydrogenase-like superfamily"/>
    <property type="match status" value="1"/>
</dbReference>
<evidence type="ECO:0000256" key="3">
    <source>
        <dbReference type="ARBA" id="ARBA00022777"/>
    </source>
</evidence>
<evidence type="ECO:0000256" key="5">
    <source>
        <dbReference type="PROSITE-ProRule" id="PRU10141"/>
    </source>
</evidence>
<dbReference type="Pfam" id="PF00069">
    <property type="entry name" value="Pkinase"/>
    <property type="match status" value="1"/>
</dbReference>
<organism evidence="9 10">
    <name type="scientific">Streptomyces milbemycinicus</name>
    <dbReference type="NCBI Taxonomy" id="476552"/>
    <lineage>
        <taxon>Bacteria</taxon>
        <taxon>Bacillati</taxon>
        <taxon>Actinomycetota</taxon>
        <taxon>Actinomycetes</taxon>
        <taxon>Kitasatosporales</taxon>
        <taxon>Streptomycetaceae</taxon>
        <taxon>Streptomyces</taxon>
    </lineage>
</organism>
<evidence type="ECO:0000256" key="7">
    <source>
        <dbReference type="SAM" id="Phobius"/>
    </source>
</evidence>
<feature type="domain" description="Protein kinase" evidence="8">
    <location>
        <begin position="26"/>
        <end position="279"/>
    </location>
</feature>
<comment type="caution">
    <text evidence="9">The sequence shown here is derived from an EMBL/GenBank/DDBJ whole genome shotgun (WGS) entry which is preliminary data.</text>
</comment>
<keyword evidence="3 9" id="KW-0418">Kinase</keyword>
<dbReference type="PROSITE" id="PS00108">
    <property type="entry name" value="PROTEIN_KINASE_ST"/>
    <property type="match status" value="1"/>
</dbReference>
<dbReference type="InterPro" id="IPR011047">
    <property type="entry name" value="Quinoprotein_ADH-like_sf"/>
</dbReference>
<dbReference type="Pfam" id="PF13360">
    <property type="entry name" value="PQQ_2"/>
    <property type="match status" value="1"/>
</dbReference>
<dbReference type="RefSeq" id="WP_404745384.1">
    <property type="nucleotide sequence ID" value="NZ_JBJDQH010000001.1"/>
</dbReference>
<name>A0ABW8LC57_9ACTN</name>
<dbReference type="InterPro" id="IPR002372">
    <property type="entry name" value="PQQ_rpt_dom"/>
</dbReference>
<dbReference type="Gene3D" id="1.10.510.10">
    <property type="entry name" value="Transferase(Phosphotransferase) domain 1"/>
    <property type="match status" value="1"/>
</dbReference>
<dbReference type="SUPFAM" id="SSF50998">
    <property type="entry name" value="Quinoprotein alcohol dehydrogenase-like"/>
    <property type="match status" value="2"/>
</dbReference>
<keyword evidence="7" id="KW-1133">Transmembrane helix</keyword>